<evidence type="ECO:0000256" key="1">
    <source>
        <dbReference type="SAM" id="MobiDB-lite"/>
    </source>
</evidence>
<keyword evidence="3" id="KW-1185">Reference proteome</keyword>
<feature type="region of interest" description="Disordered" evidence="1">
    <location>
        <begin position="1"/>
        <end position="59"/>
    </location>
</feature>
<feature type="compositionally biased region" description="Basic and acidic residues" evidence="1">
    <location>
        <begin position="15"/>
        <end position="25"/>
    </location>
</feature>
<dbReference type="Proteomes" id="UP000823388">
    <property type="component" value="Chromosome 9N"/>
</dbReference>
<sequence length="138" mass="15746">MSCSGTHTGRCSHHDRRETARRERASAPLRSSCPRSPRPAARLPRRRATAPPSPSPRRCRRCKSLFAAAPPPRALRFARPPVFLRFFFDPRAWRRVPVSARSDRSSGVRRYVGAIRWGFAGLIRSPEADSGREMLRLW</sequence>
<reference evidence="2" key="1">
    <citation type="submission" date="2020-05" db="EMBL/GenBank/DDBJ databases">
        <title>WGS assembly of Panicum virgatum.</title>
        <authorList>
            <person name="Lovell J.T."/>
            <person name="Jenkins J."/>
            <person name="Shu S."/>
            <person name="Juenger T.E."/>
            <person name="Schmutz J."/>
        </authorList>
    </citation>
    <scope>NUCLEOTIDE SEQUENCE</scope>
    <source>
        <strain evidence="2">AP13</strain>
    </source>
</reference>
<organism evidence="2 3">
    <name type="scientific">Panicum virgatum</name>
    <name type="common">Blackwell switchgrass</name>
    <dbReference type="NCBI Taxonomy" id="38727"/>
    <lineage>
        <taxon>Eukaryota</taxon>
        <taxon>Viridiplantae</taxon>
        <taxon>Streptophyta</taxon>
        <taxon>Embryophyta</taxon>
        <taxon>Tracheophyta</taxon>
        <taxon>Spermatophyta</taxon>
        <taxon>Magnoliopsida</taxon>
        <taxon>Liliopsida</taxon>
        <taxon>Poales</taxon>
        <taxon>Poaceae</taxon>
        <taxon>PACMAD clade</taxon>
        <taxon>Panicoideae</taxon>
        <taxon>Panicodae</taxon>
        <taxon>Paniceae</taxon>
        <taxon>Panicinae</taxon>
        <taxon>Panicum</taxon>
        <taxon>Panicum sect. Hiantes</taxon>
    </lineage>
</organism>
<comment type="caution">
    <text evidence="2">The sequence shown here is derived from an EMBL/GenBank/DDBJ whole genome shotgun (WGS) entry which is preliminary data.</text>
</comment>
<dbReference type="EMBL" id="CM029054">
    <property type="protein sequence ID" value="KAG2534645.1"/>
    <property type="molecule type" value="Genomic_DNA"/>
</dbReference>
<gene>
    <name evidence="2" type="ORF">PVAP13_9NG073731</name>
</gene>
<protein>
    <submittedName>
        <fullName evidence="2">Uncharacterized protein</fullName>
    </submittedName>
</protein>
<dbReference type="AlphaFoldDB" id="A0A8T0MCX2"/>
<feature type="compositionally biased region" description="Low complexity" evidence="1">
    <location>
        <begin position="26"/>
        <end position="42"/>
    </location>
</feature>
<proteinExistence type="predicted"/>
<name>A0A8T0MCX2_PANVG</name>
<evidence type="ECO:0000313" key="2">
    <source>
        <dbReference type="EMBL" id="KAG2534645.1"/>
    </source>
</evidence>
<evidence type="ECO:0000313" key="3">
    <source>
        <dbReference type="Proteomes" id="UP000823388"/>
    </source>
</evidence>
<accession>A0A8T0MCX2</accession>